<evidence type="ECO:0000313" key="3">
    <source>
        <dbReference type="Proteomes" id="UP000650467"/>
    </source>
</evidence>
<evidence type="ECO:0000313" key="2">
    <source>
        <dbReference type="EMBL" id="KAG2422063.1"/>
    </source>
</evidence>
<feature type="region of interest" description="Disordered" evidence="1">
    <location>
        <begin position="46"/>
        <end position="109"/>
    </location>
</feature>
<feature type="compositionally biased region" description="Low complexity" evidence="1">
    <location>
        <begin position="79"/>
        <end position="88"/>
    </location>
</feature>
<feature type="compositionally biased region" description="Low complexity" evidence="1">
    <location>
        <begin position="46"/>
        <end position="61"/>
    </location>
</feature>
<feature type="compositionally biased region" description="Gly residues" evidence="1">
    <location>
        <begin position="164"/>
        <end position="178"/>
    </location>
</feature>
<comment type="caution">
    <text evidence="2">The sequence shown here is derived from an EMBL/GenBank/DDBJ whole genome shotgun (WGS) entry which is preliminary data.</text>
</comment>
<gene>
    <name evidence="2" type="ORF">HXX76_016304</name>
</gene>
<sequence>MGLNLRDGEALVAWARAQCPQYNTYANAELAAWEAKAREYEAAMARRNAAAQEPDAELLGLDAEDEDALDDEQQEEHAAVGAAPAAAGAGRGRRRAADGRKTKGTDVKDIDQGVLRSCFEKCNLKRKKEGQNIDDTAAVASVAEELGFPSKIVDSVLMRAGLRQKGGGGRRSGGGGGRQQRKRKHGGQRKRSRRGDETPAAQDSDSASSSQQADSAGTHSHSEDSEVEDDHSSGDNDGGSDNESDTEGLRATGALHERDDEPCVVCGVVVPFETGDMLFCDVLFCDGWQAGTALPGGRRYDGACEGAWGGAAGHGLVAQLSSFASSGGGDLHALGSAAGLQLHGLGDAPGAGPGLTAAAVLSSGAAAETRADSWDSMNGLHYGS</sequence>
<protein>
    <submittedName>
        <fullName evidence="2">Uncharacterized protein</fullName>
    </submittedName>
</protein>
<accession>A0A835S7B0</accession>
<feature type="compositionally biased region" description="Basic and acidic residues" evidence="1">
    <location>
        <begin position="220"/>
        <end position="234"/>
    </location>
</feature>
<feature type="compositionally biased region" description="Acidic residues" evidence="1">
    <location>
        <begin position="62"/>
        <end position="74"/>
    </location>
</feature>
<feature type="region of interest" description="Disordered" evidence="1">
    <location>
        <begin position="144"/>
        <end position="247"/>
    </location>
</feature>
<name>A0A835S7B0_CHLIN</name>
<reference evidence="2" key="1">
    <citation type="journal article" date="2020" name="bioRxiv">
        <title>Comparative genomics of Chlamydomonas.</title>
        <authorList>
            <person name="Craig R.J."/>
            <person name="Hasan A.R."/>
            <person name="Ness R.W."/>
            <person name="Keightley P.D."/>
        </authorList>
    </citation>
    <scope>NUCLEOTIDE SEQUENCE</scope>
    <source>
        <strain evidence="2">SAG 7.73</strain>
    </source>
</reference>
<dbReference type="AlphaFoldDB" id="A0A835S7B0"/>
<evidence type="ECO:0000256" key="1">
    <source>
        <dbReference type="SAM" id="MobiDB-lite"/>
    </source>
</evidence>
<dbReference type="Proteomes" id="UP000650467">
    <property type="component" value="Unassembled WGS sequence"/>
</dbReference>
<keyword evidence="3" id="KW-1185">Reference proteome</keyword>
<proteinExistence type="predicted"/>
<feature type="compositionally biased region" description="Low complexity" evidence="1">
    <location>
        <begin position="200"/>
        <end position="216"/>
    </location>
</feature>
<organism evidence="2 3">
    <name type="scientific">Chlamydomonas incerta</name>
    <dbReference type="NCBI Taxonomy" id="51695"/>
    <lineage>
        <taxon>Eukaryota</taxon>
        <taxon>Viridiplantae</taxon>
        <taxon>Chlorophyta</taxon>
        <taxon>core chlorophytes</taxon>
        <taxon>Chlorophyceae</taxon>
        <taxon>CS clade</taxon>
        <taxon>Chlamydomonadales</taxon>
        <taxon>Chlamydomonadaceae</taxon>
        <taxon>Chlamydomonas</taxon>
    </lineage>
</organism>
<dbReference type="EMBL" id="JAEHOC010000241">
    <property type="protein sequence ID" value="KAG2422063.1"/>
    <property type="molecule type" value="Genomic_DNA"/>
</dbReference>
<feature type="compositionally biased region" description="Basic residues" evidence="1">
    <location>
        <begin position="179"/>
        <end position="193"/>
    </location>
</feature>
<feature type="compositionally biased region" description="Basic and acidic residues" evidence="1">
    <location>
        <begin position="95"/>
        <end position="109"/>
    </location>
</feature>